<evidence type="ECO:0000313" key="3">
    <source>
        <dbReference type="Proteomes" id="UP000886998"/>
    </source>
</evidence>
<name>A0A8X6ITD4_9ARAC</name>
<accession>A0A8X6ITD4</accession>
<comment type="caution">
    <text evidence="2">The sequence shown here is derived from an EMBL/GenBank/DDBJ whole genome shotgun (WGS) entry which is preliminary data.</text>
</comment>
<feature type="region of interest" description="Disordered" evidence="1">
    <location>
        <begin position="79"/>
        <end position="98"/>
    </location>
</feature>
<feature type="compositionally biased region" description="Polar residues" evidence="1">
    <location>
        <begin position="412"/>
        <end position="428"/>
    </location>
</feature>
<dbReference type="AlphaFoldDB" id="A0A8X6ITD4"/>
<feature type="region of interest" description="Disordered" evidence="1">
    <location>
        <begin position="539"/>
        <end position="622"/>
    </location>
</feature>
<dbReference type="OrthoDB" id="6417226at2759"/>
<keyword evidence="3" id="KW-1185">Reference proteome</keyword>
<dbReference type="Proteomes" id="UP000886998">
    <property type="component" value="Unassembled WGS sequence"/>
</dbReference>
<feature type="compositionally biased region" description="Polar residues" evidence="1">
    <location>
        <begin position="558"/>
        <end position="585"/>
    </location>
</feature>
<evidence type="ECO:0000256" key="1">
    <source>
        <dbReference type="SAM" id="MobiDB-lite"/>
    </source>
</evidence>
<dbReference type="GO" id="GO:0003677">
    <property type="term" value="F:DNA binding"/>
    <property type="evidence" value="ECO:0007669"/>
    <property type="project" value="UniProtKB-KW"/>
</dbReference>
<feature type="region of interest" description="Disordered" evidence="1">
    <location>
        <begin position="141"/>
        <end position="166"/>
    </location>
</feature>
<sequence>MEGDLKARLIDETSMENLTENETVSVSTIDKQSLADNMACGIEDISNDSTESYSISDRSFNETSHEDVKNVRYGECATTEKSSSPVCEQEGNSKKDSLNISNLETSTHRHGHYSSGTFTINCDKIVCSDCNLTGNNLGLTREQEHDKSKEVLQGSSDNRDQKSASPTKVSYFATQINNFFDKYFDSASSNSTPTSFGKYLPPSYNSSYHNKVGTSSLNQIPSIETLLPSSNPYTALLDSRGTPTANPYNVTGAICKPTLLKCKENEAVNLSRPNHSPGTSAPSISVKRPAESKIKEQNKRFPACEYVTNSDSDLHMHQAMHAYPIGGLEIDQINAFQNLTNVNAMYWRSNGRVNLGVNPRFRNDLFQHSTSNEHNAAEHRLLTEYGARNSGGIYIMKETRHAERKPVDNFEANTIPSTNATNQQSVTADSEKKTRKYPRSPLHQNEARESTKKVSDNTKIKEIGSQEMDSPLNVKERGPLCPARFSNSSDCQIHFTEVHEAGNYSALTSLCEMVAEKQLPPGNKKVTGTFKCTNTATDAKQNSATSGGFLKGNRVPSELNSNTDNSESSNGLRKPTQINLDSTTNRTDENLTEHQKSHLKNKTSDSESEGFNFTSSASSQNNDEKFVPLSACDIYSNSDCSSESSDIDVG</sequence>
<keyword evidence="2" id="KW-0371">Homeobox</keyword>
<keyword evidence="2" id="KW-0238">DNA-binding</keyword>
<feature type="compositionally biased region" description="Polar residues" evidence="1">
    <location>
        <begin position="271"/>
        <end position="283"/>
    </location>
</feature>
<organism evidence="2 3">
    <name type="scientific">Trichonephila inaurata madagascariensis</name>
    <dbReference type="NCBI Taxonomy" id="2747483"/>
    <lineage>
        <taxon>Eukaryota</taxon>
        <taxon>Metazoa</taxon>
        <taxon>Ecdysozoa</taxon>
        <taxon>Arthropoda</taxon>
        <taxon>Chelicerata</taxon>
        <taxon>Arachnida</taxon>
        <taxon>Araneae</taxon>
        <taxon>Araneomorphae</taxon>
        <taxon>Entelegynae</taxon>
        <taxon>Araneoidea</taxon>
        <taxon>Nephilidae</taxon>
        <taxon>Trichonephila</taxon>
        <taxon>Trichonephila inaurata</taxon>
    </lineage>
</organism>
<protein>
    <submittedName>
        <fullName evidence="2">Zinc finger homeobox protein 4</fullName>
    </submittedName>
</protein>
<reference evidence="2" key="1">
    <citation type="submission" date="2020-08" db="EMBL/GenBank/DDBJ databases">
        <title>Multicomponent nature underlies the extraordinary mechanical properties of spider dragline silk.</title>
        <authorList>
            <person name="Kono N."/>
            <person name="Nakamura H."/>
            <person name="Mori M."/>
            <person name="Yoshida Y."/>
            <person name="Ohtoshi R."/>
            <person name="Malay A.D."/>
            <person name="Moran D.A.P."/>
            <person name="Tomita M."/>
            <person name="Numata K."/>
            <person name="Arakawa K."/>
        </authorList>
    </citation>
    <scope>NUCLEOTIDE SEQUENCE</scope>
</reference>
<feature type="region of interest" description="Disordered" evidence="1">
    <location>
        <begin position="412"/>
        <end position="456"/>
    </location>
</feature>
<evidence type="ECO:0000313" key="2">
    <source>
        <dbReference type="EMBL" id="GFS58389.1"/>
    </source>
</evidence>
<feature type="compositionally biased region" description="Basic and acidic residues" evidence="1">
    <location>
        <begin position="141"/>
        <end position="150"/>
    </location>
</feature>
<feature type="compositionally biased region" description="Basic and acidic residues" evidence="1">
    <location>
        <begin position="445"/>
        <end position="456"/>
    </location>
</feature>
<proteinExistence type="predicted"/>
<feature type="compositionally biased region" description="Basic and acidic residues" evidence="1">
    <location>
        <begin position="586"/>
        <end position="596"/>
    </location>
</feature>
<feature type="compositionally biased region" description="Polar residues" evidence="1">
    <location>
        <begin position="609"/>
        <end position="621"/>
    </location>
</feature>
<feature type="region of interest" description="Disordered" evidence="1">
    <location>
        <begin position="269"/>
        <end position="295"/>
    </location>
</feature>
<gene>
    <name evidence="2" type="primary">NCL1_16314</name>
    <name evidence="2" type="ORF">TNIN_23531</name>
</gene>
<dbReference type="EMBL" id="BMAV01027334">
    <property type="protein sequence ID" value="GFS58389.1"/>
    <property type="molecule type" value="Genomic_DNA"/>
</dbReference>